<dbReference type="PANTHER" id="PTHR28457">
    <property type="entry name" value="COILED-COIL DOMAIN-CONTAINING PROTEIN 189"/>
    <property type="match status" value="1"/>
</dbReference>
<name>A0A3L8DS99_OOCBI</name>
<gene>
    <name evidence="1" type="ORF">DMN91_003501</name>
</gene>
<reference evidence="1" key="2">
    <citation type="submission" date="2018-07" db="EMBL/GenBank/DDBJ databases">
        <authorList>
            <person name="Mckenzie S.K."/>
            <person name="Kronauer D.J.C."/>
        </authorList>
    </citation>
    <scope>NUCLEOTIDE SEQUENCE</scope>
    <source>
        <strain evidence="1">Clonal line C1</strain>
    </source>
</reference>
<comment type="caution">
    <text evidence="1">The sequence shown here is derived from an EMBL/GenBank/DDBJ whole genome shotgun (WGS) entry which is preliminary data.</text>
</comment>
<dbReference type="InterPro" id="IPR032727">
    <property type="entry name" value="CLAMP"/>
</dbReference>
<sequence length="225" mass="26803">MEMNKSDKTNAIIDVKLKFLSECTINDKTIVSRKIRSDPDLESNTNYDDICGPWKFDTVPLHRSRCSYLSPKLITSEDITRMRKQQDKKSVLLFLERKISHDRSFKDGNKEILVKLLWQIFKFFREKLFTDQQISIVIELMLSTHNFYLANYWNTIEETYKYFFDRVLLYTVMDPPKCMEIFTPNQAEIILEFFREIYLENIVLLHLVYMTHYCIALKFGDADGS</sequence>
<dbReference type="EMBL" id="QOIP01000004">
    <property type="protein sequence ID" value="RLU23297.1"/>
    <property type="molecule type" value="Genomic_DNA"/>
</dbReference>
<proteinExistence type="predicted"/>
<protein>
    <submittedName>
        <fullName evidence="1">Uncharacterized protein</fullName>
    </submittedName>
</protein>
<dbReference type="Proteomes" id="UP000279307">
    <property type="component" value="Chromosome 4"/>
</dbReference>
<dbReference type="PANTHER" id="PTHR28457:SF1">
    <property type="entry name" value="CILIA- AND FLAGELLA-ASSOCIATED PROTEIN 119"/>
    <property type="match status" value="1"/>
</dbReference>
<accession>A0A3L8DS99</accession>
<evidence type="ECO:0000313" key="1">
    <source>
        <dbReference type="EMBL" id="RLU23297.1"/>
    </source>
</evidence>
<organism evidence="1">
    <name type="scientific">Ooceraea biroi</name>
    <name type="common">Clonal raider ant</name>
    <name type="synonym">Cerapachys biroi</name>
    <dbReference type="NCBI Taxonomy" id="2015173"/>
    <lineage>
        <taxon>Eukaryota</taxon>
        <taxon>Metazoa</taxon>
        <taxon>Ecdysozoa</taxon>
        <taxon>Arthropoda</taxon>
        <taxon>Hexapoda</taxon>
        <taxon>Insecta</taxon>
        <taxon>Pterygota</taxon>
        <taxon>Neoptera</taxon>
        <taxon>Endopterygota</taxon>
        <taxon>Hymenoptera</taxon>
        <taxon>Apocrita</taxon>
        <taxon>Aculeata</taxon>
        <taxon>Formicoidea</taxon>
        <taxon>Formicidae</taxon>
        <taxon>Dorylinae</taxon>
        <taxon>Ooceraea</taxon>
    </lineage>
</organism>
<dbReference type="Pfam" id="PF14769">
    <property type="entry name" value="CLAMP"/>
    <property type="match status" value="1"/>
</dbReference>
<dbReference type="AlphaFoldDB" id="A0A3L8DS99"/>
<reference evidence="1" key="1">
    <citation type="journal article" date="2018" name="Genome Res.">
        <title>The genomic architecture and molecular evolution of ant odorant receptors.</title>
        <authorList>
            <person name="McKenzie S.K."/>
            <person name="Kronauer D.J.C."/>
        </authorList>
    </citation>
    <scope>NUCLEOTIDE SEQUENCE [LARGE SCALE GENOMIC DNA]</scope>
    <source>
        <strain evidence="1">Clonal line C1</strain>
    </source>
</reference>